<evidence type="ECO:0000256" key="6">
    <source>
        <dbReference type="ARBA" id="ARBA00022840"/>
    </source>
</evidence>
<dbReference type="GO" id="GO:0015424">
    <property type="term" value="F:ABC-type amino acid transporter activity"/>
    <property type="evidence" value="ECO:0007669"/>
    <property type="project" value="InterPro"/>
</dbReference>
<feature type="domain" description="ABC transporter" evidence="9">
    <location>
        <begin position="34"/>
        <end position="278"/>
    </location>
</feature>
<feature type="region of interest" description="Disordered" evidence="8">
    <location>
        <begin position="1"/>
        <end position="22"/>
    </location>
</feature>
<dbReference type="InterPro" id="IPR030679">
    <property type="entry name" value="ABC_ATPase_HisP-typ"/>
</dbReference>
<keyword evidence="4" id="KW-1003">Cell membrane</keyword>
<evidence type="ECO:0000313" key="12">
    <source>
        <dbReference type="Proteomes" id="UP000326595"/>
    </source>
</evidence>
<dbReference type="InterPro" id="IPR050086">
    <property type="entry name" value="MetN_ABC_transporter-like"/>
</dbReference>
<reference evidence="10 12" key="2">
    <citation type="submission" date="2024-03" db="EMBL/GenBank/DDBJ databases">
        <authorList>
            <person name="Alaster D. Moffat"/>
            <person name="Govind Chandra"/>
            <person name="Andrew W. Truman"/>
        </authorList>
    </citation>
    <scope>NUCLEOTIDE SEQUENCE [LARGE SCALE GENOMIC DNA]</scope>
    <source>
        <strain evidence="10">PS652</strain>
    </source>
</reference>
<reference evidence="11" key="1">
    <citation type="submission" date="2019-09" db="EMBL/GenBank/DDBJ databases">
        <authorList>
            <person name="Chandra G."/>
            <person name="Truman W A."/>
        </authorList>
    </citation>
    <scope>NUCLEOTIDE SEQUENCE [LARGE SCALE GENOMIC DNA]</scope>
    <source>
        <strain evidence="11">PS652</strain>
    </source>
</reference>
<dbReference type="InterPro" id="IPR027417">
    <property type="entry name" value="P-loop_NTPase"/>
</dbReference>
<evidence type="ECO:0000313" key="11">
    <source>
        <dbReference type="EMBL" id="VVN13863.1"/>
    </source>
</evidence>
<name>A0A5E6V815_PSEFL</name>
<keyword evidence="5" id="KW-0547">Nucleotide-binding</keyword>
<proteinExistence type="inferred from homology"/>
<evidence type="ECO:0000256" key="7">
    <source>
        <dbReference type="ARBA" id="ARBA00022970"/>
    </source>
</evidence>
<accession>A0A5E6V815</accession>
<dbReference type="InterPro" id="IPR003439">
    <property type="entry name" value="ABC_transporter-like_ATP-bd"/>
</dbReference>
<evidence type="ECO:0000256" key="4">
    <source>
        <dbReference type="ARBA" id="ARBA00022519"/>
    </source>
</evidence>
<dbReference type="SMART" id="SM00382">
    <property type="entry name" value="AAA"/>
    <property type="match status" value="1"/>
</dbReference>
<evidence type="ECO:0000259" key="9">
    <source>
        <dbReference type="PROSITE" id="PS50893"/>
    </source>
</evidence>
<keyword evidence="4" id="KW-0472">Membrane</keyword>
<comment type="subcellular location">
    <subcellularLocation>
        <location evidence="1">Cell inner membrane</location>
        <topology evidence="1">Peripheral membrane protein</topology>
    </subcellularLocation>
</comment>
<dbReference type="CDD" id="cd03262">
    <property type="entry name" value="ABC_HisP_GlnQ"/>
    <property type="match status" value="1"/>
</dbReference>
<protein>
    <submittedName>
        <fullName evidence="11">Histidine transport ATP-binding protein HisP</fullName>
    </submittedName>
</protein>
<dbReference type="PANTHER" id="PTHR43166">
    <property type="entry name" value="AMINO ACID IMPORT ATP-BINDING PROTEIN"/>
    <property type="match status" value="1"/>
</dbReference>
<dbReference type="GO" id="GO:0005886">
    <property type="term" value="C:plasma membrane"/>
    <property type="evidence" value="ECO:0007669"/>
    <property type="project" value="UniProtKB-SubCell"/>
</dbReference>
<dbReference type="GO" id="GO:0005524">
    <property type="term" value="F:ATP binding"/>
    <property type="evidence" value="ECO:0007669"/>
    <property type="project" value="UniProtKB-KW"/>
</dbReference>
<gene>
    <name evidence="11" type="primary">hisP_3</name>
    <name evidence="10" type="synonym">hisP_2</name>
    <name evidence="10" type="ORF">PS652_03168</name>
    <name evidence="11" type="ORF">PS652_03958</name>
</gene>
<dbReference type="PIRSF" id="PIRSF039085">
    <property type="entry name" value="ABC_ATPase_HisP"/>
    <property type="match status" value="1"/>
</dbReference>
<dbReference type="GO" id="GO:0016887">
    <property type="term" value="F:ATP hydrolysis activity"/>
    <property type="evidence" value="ECO:0007669"/>
    <property type="project" value="InterPro"/>
</dbReference>
<sequence length="283" mass="31048">MTTTAHALATAEHTPGSRPTPRIASVAADATVKLSVADLHKRYGDHEVLKGVSLQARKGDVISLIGASGSGKSTMLRCINFLEQPDAGVITLDEQTIEMRQGRAGTRAPHPAQLQNLRTRLAMVFQHFNLWSHMTVLENICMAPRRVLGVSSAEAEARARKYLDKVGLPPRAADQYPAFLSGGQQQRVAIARALAMEPEIILFDEPTSALDPELVGEVLKVIQTLAEEGRTMLMVTHEMGFARQVSSQVLFLHQGRVEEQGSAEILDQPQSERLQQFLSNRLK</sequence>
<dbReference type="InterPro" id="IPR003593">
    <property type="entry name" value="AAA+_ATPase"/>
</dbReference>
<keyword evidence="6 11" id="KW-0067">ATP-binding</keyword>
<keyword evidence="4" id="KW-0997">Cell inner membrane</keyword>
<dbReference type="PANTHER" id="PTHR43166:SF15">
    <property type="entry name" value="HISTIDINE TRANSPORT ATP-BINDING PROTEIN HISP"/>
    <property type="match status" value="1"/>
</dbReference>
<dbReference type="PROSITE" id="PS50893">
    <property type="entry name" value="ABC_TRANSPORTER_2"/>
    <property type="match status" value="1"/>
</dbReference>
<dbReference type="SUPFAM" id="SSF52540">
    <property type="entry name" value="P-loop containing nucleoside triphosphate hydrolases"/>
    <property type="match status" value="1"/>
</dbReference>
<dbReference type="EMBL" id="CABVHG010000025">
    <property type="protein sequence ID" value="VVN13863.1"/>
    <property type="molecule type" value="Genomic_DNA"/>
</dbReference>
<organism evidence="11">
    <name type="scientific">Pseudomonas fluorescens</name>
    <dbReference type="NCBI Taxonomy" id="294"/>
    <lineage>
        <taxon>Bacteria</taxon>
        <taxon>Pseudomonadati</taxon>
        <taxon>Pseudomonadota</taxon>
        <taxon>Gammaproteobacteria</taxon>
        <taxon>Pseudomonadales</taxon>
        <taxon>Pseudomonadaceae</taxon>
        <taxon>Pseudomonas</taxon>
    </lineage>
</organism>
<comment type="similarity">
    <text evidence="2">Belongs to the ABC transporter superfamily.</text>
</comment>
<dbReference type="Pfam" id="PF00005">
    <property type="entry name" value="ABC_tran"/>
    <property type="match status" value="1"/>
</dbReference>
<evidence type="ECO:0000256" key="3">
    <source>
        <dbReference type="ARBA" id="ARBA00022448"/>
    </source>
</evidence>
<dbReference type="PROSITE" id="PS00211">
    <property type="entry name" value="ABC_TRANSPORTER_1"/>
    <property type="match status" value="1"/>
</dbReference>
<dbReference type="InterPro" id="IPR017871">
    <property type="entry name" value="ABC_transporter-like_CS"/>
</dbReference>
<evidence type="ECO:0000256" key="2">
    <source>
        <dbReference type="ARBA" id="ARBA00005417"/>
    </source>
</evidence>
<dbReference type="EMBL" id="OZ024668">
    <property type="protein sequence ID" value="CAK9890325.1"/>
    <property type="molecule type" value="Genomic_DNA"/>
</dbReference>
<evidence type="ECO:0000256" key="1">
    <source>
        <dbReference type="ARBA" id="ARBA00004417"/>
    </source>
</evidence>
<dbReference type="AlphaFoldDB" id="A0A5E6V815"/>
<feature type="compositionally biased region" description="Low complexity" evidence="8">
    <location>
        <begin position="1"/>
        <end position="14"/>
    </location>
</feature>
<dbReference type="RefSeq" id="WP_224793827.1">
    <property type="nucleotide sequence ID" value="NZ_OZ024668.1"/>
</dbReference>
<evidence type="ECO:0000313" key="10">
    <source>
        <dbReference type="EMBL" id="CAK9890325.1"/>
    </source>
</evidence>
<evidence type="ECO:0000256" key="5">
    <source>
        <dbReference type="ARBA" id="ARBA00022741"/>
    </source>
</evidence>
<dbReference type="Proteomes" id="UP000326595">
    <property type="component" value="Chromosome"/>
</dbReference>
<keyword evidence="7" id="KW-0029">Amino-acid transport</keyword>
<evidence type="ECO:0000256" key="8">
    <source>
        <dbReference type="SAM" id="MobiDB-lite"/>
    </source>
</evidence>
<dbReference type="Gene3D" id="3.40.50.300">
    <property type="entry name" value="P-loop containing nucleotide triphosphate hydrolases"/>
    <property type="match status" value="1"/>
</dbReference>
<keyword evidence="3" id="KW-0813">Transport</keyword>
<dbReference type="FunFam" id="3.40.50.300:FF:000020">
    <property type="entry name" value="Amino acid ABC transporter ATP-binding component"/>
    <property type="match status" value="1"/>
</dbReference>